<keyword evidence="2" id="KW-1185">Reference proteome</keyword>
<dbReference type="Proteomes" id="UP001183202">
    <property type="component" value="Unassembled WGS sequence"/>
</dbReference>
<comment type="caution">
    <text evidence="1">The sequence shown here is derived from an EMBL/GenBank/DDBJ whole genome shotgun (WGS) entry which is preliminary data.</text>
</comment>
<reference evidence="2" key="1">
    <citation type="submission" date="2023-07" db="EMBL/GenBank/DDBJ databases">
        <title>30 novel species of actinomycetes from the DSMZ collection.</title>
        <authorList>
            <person name="Nouioui I."/>
        </authorList>
    </citation>
    <scope>NUCLEOTIDE SEQUENCE [LARGE SCALE GENOMIC DNA]</scope>
    <source>
        <strain evidence="2">DSM 45834</strain>
    </source>
</reference>
<sequence length="63" mass="6580">MNVCQIEPGSIRPNTGRPAEFTDHPLTLASDPSAAGLEYAPFVTALHSGDGVSVFDNGAPARR</sequence>
<feature type="non-terminal residue" evidence="1">
    <location>
        <position position="63"/>
    </location>
</feature>
<proteinExistence type="predicted"/>
<evidence type="ECO:0000313" key="1">
    <source>
        <dbReference type="EMBL" id="MDT0353824.1"/>
    </source>
</evidence>
<dbReference type="EMBL" id="JAVREJ010000047">
    <property type="protein sequence ID" value="MDT0353824.1"/>
    <property type="molecule type" value="Genomic_DNA"/>
</dbReference>
<evidence type="ECO:0000313" key="2">
    <source>
        <dbReference type="Proteomes" id="UP001183202"/>
    </source>
</evidence>
<name>A0ABU2NIU7_9PSEU</name>
<dbReference type="RefSeq" id="WP_311560336.1">
    <property type="nucleotide sequence ID" value="NZ_JAVREJ010000047.1"/>
</dbReference>
<accession>A0ABU2NIU7</accession>
<protein>
    <submittedName>
        <fullName evidence="1">Uncharacterized protein</fullName>
    </submittedName>
</protein>
<gene>
    <name evidence="1" type="ORF">RM445_30485</name>
</gene>
<organism evidence="1 2">
    <name type="scientific">Pseudonocardia charpentierae</name>
    <dbReference type="NCBI Taxonomy" id="3075545"/>
    <lineage>
        <taxon>Bacteria</taxon>
        <taxon>Bacillati</taxon>
        <taxon>Actinomycetota</taxon>
        <taxon>Actinomycetes</taxon>
        <taxon>Pseudonocardiales</taxon>
        <taxon>Pseudonocardiaceae</taxon>
        <taxon>Pseudonocardia</taxon>
    </lineage>
</organism>